<evidence type="ECO:0000313" key="2">
    <source>
        <dbReference type="Proteomes" id="UP000046393"/>
    </source>
</evidence>
<dbReference type="WBParaSite" id="SMUV_0000738601-mRNA-1">
    <property type="protein sequence ID" value="SMUV_0000738601-mRNA-1"/>
    <property type="gene ID" value="SMUV_0000738601"/>
</dbReference>
<evidence type="ECO:0000256" key="1">
    <source>
        <dbReference type="SAM" id="SignalP"/>
    </source>
</evidence>
<dbReference type="AlphaFoldDB" id="A0A0N5ARN4"/>
<protein>
    <submittedName>
        <fullName evidence="3">Short neuropeptide F</fullName>
    </submittedName>
</protein>
<feature type="signal peptide" evidence="1">
    <location>
        <begin position="1"/>
        <end position="22"/>
    </location>
</feature>
<feature type="chain" id="PRO_5007419246" evidence="1">
    <location>
        <begin position="23"/>
        <end position="167"/>
    </location>
</feature>
<name>A0A0N5ARN4_9BILA</name>
<accession>A0A0N5ARN4</accession>
<keyword evidence="1" id="KW-0732">Signal</keyword>
<dbReference type="Proteomes" id="UP000046393">
    <property type="component" value="Unplaced"/>
</dbReference>
<organism evidence="2 3">
    <name type="scientific">Syphacia muris</name>
    <dbReference type="NCBI Taxonomy" id="451379"/>
    <lineage>
        <taxon>Eukaryota</taxon>
        <taxon>Metazoa</taxon>
        <taxon>Ecdysozoa</taxon>
        <taxon>Nematoda</taxon>
        <taxon>Chromadorea</taxon>
        <taxon>Rhabditida</taxon>
        <taxon>Spirurina</taxon>
        <taxon>Oxyuridomorpha</taxon>
        <taxon>Oxyuroidea</taxon>
        <taxon>Oxyuridae</taxon>
        <taxon>Syphacia</taxon>
    </lineage>
</organism>
<evidence type="ECO:0000313" key="3">
    <source>
        <dbReference type="WBParaSite" id="SMUV_0000738601-mRNA-1"/>
    </source>
</evidence>
<proteinExistence type="predicted"/>
<keyword evidence="2" id="KW-1185">Reference proteome</keyword>
<sequence>MIISVPLISVVLFIWAIPQVYCTNEEYGDGNLLAGELLAPREIRENDDAMLQQLMGQLHPYFKRSYEPTLLEQLRPHFKRSDENLLIRELSPRFKRNYVNGYDLMEELQPHFKRNYDLPPSSYAVERQRSNLKRNVGHSRSFSGQPLFDELRPRFKKSTFYEKVSDY</sequence>
<reference evidence="3" key="1">
    <citation type="submission" date="2016-04" db="UniProtKB">
        <authorList>
            <consortium name="WormBaseParasite"/>
        </authorList>
    </citation>
    <scope>IDENTIFICATION</scope>
</reference>